<name>A0A9W6VIV9_9ACTN</name>
<accession>A0A9W6VIV9</accession>
<dbReference type="EMBL" id="BSTJ01000001">
    <property type="protein sequence ID" value="GLY73373.1"/>
    <property type="molecule type" value="Genomic_DNA"/>
</dbReference>
<proteinExistence type="predicted"/>
<feature type="region of interest" description="Disordered" evidence="1">
    <location>
        <begin position="97"/>
        <end position="116"/>
    </location>
</feature>
<dbReference type="PROSITE" id="PS51257">
    <property type="entry name" value="PROKAR_LIPOPROTEIN"/>
    <property type="match status" value="1"/>
</dbReference>
<sequence length="426" mass="43863">MKAIRVSVVLAALLSMSACGGESDQGKHDGGAKGSAAPPAVSYSGPAIPGLEAKPIWSVPNAAAVSTVGLGKAFAAVLGRQGQSVVLLDAATGKNIGANRPLAEPTSDTDGSPGLIRDVHRGAPVAVVRFREHVPASGMQGEHDQTSDLVLDETGREVWRSPTNVAGERHFVGGYFVDGSLAMSGGFVQSTGPYDGLPTGVSTITAVDGGQSVKSGQGDGSYEFVYAVRGTTAVETHQGDLSADGIEGLNLTTGKPGWTMKGVDYFGVFGDAVLTGKGDWKTETQRLTLLDAASGRKIGSARTATFDCHVSAFDKDSGSILCGSQRLGRSPLTALDNTTARVRWQQSGANARNVLPAVAGGGVAYLTATDTSTSGDQSHTYVAVNDRTGQVLADNLQIDDITLADSGVALISYQGTLYGFRMKKVA</sequence>
<dbReference type="AlphaFoldDB" id="A0A9W6VIV9"/>
<gene>
    <name evidence="3" type="ORF">Airi01_016400</name>
</gene>
<evidence type="ECO:0008006" key="5">
    <source>
        <dbReference type="Google" id="ProtNLM"/>
    </source>
</evidence>
<dbReference type="Proteomes" id="UP001165135">
    <property type="component" value="Unassembled WGS sequence"/>
</dbReference>
<comment type="caution">
    <text evidence="3">The sequence shown here is derived from an EMBL/GenBank/DDBJ whole genome shotgun (WGS) entry which is preliminary data.</text>
</comment>
<keyword evidence="2" id="KW-0732">Signal</keyword>
<evidence type="ECO:0000256" key="2">
    <source>
        <dbReference type="SAM" id="SignalP"/>
    </source>
</evidence>
<evidence type="ECO:0000256" key="1">
    <source>
        <dbReference type="SAM" id="MobiDB-lite"/>
    </source>
</evidence>
<evidence type="ECO:0000313" key="3">
    <source>
        <dbReference type="EMBL" id="GLY73373.1"/>
    </source>
</evidence>
<evidence type="ECO:0000313" key="4">
    <source>
        <dbReference type="Proteomes" id="UP001165135"/>
    </source>
</evidence>
<protein>
    <recommendedName>
        <fullName evidence="5">Lipoprotein</fullName>
    </recommendedName>
</protein>
<feature type="signal peptide" evidence="2">
    <location>
        <begin position="1"/>
        <end position="20"/>
    </location>
</feature>
<feature type="chain" id="PRO_5040968220" description="Lipoprotein" evidence="2">
    <location>
        <begin position="21"/>
        <end position="426"/>
    </location>
</feature>
<organism evidence="3 4">
    <name type="scientific">Actinoallomurus iriomotensis</name>
    <dbReference type="NCBI Taxonomy" id="478107"/>
    <lineage>
        <taxon>Bacteria</taxon>
        <taxon>Bacillati</taxon>
        <taxon>Actinomycetota</taxon>
        <taxon>Actinomycetes</taxon>
        <taxon>Streptosporangiales</taxon>
        <taxon>Thermomonosporaceae</taxon>
        <taxon>Actinoallomurus</taxon>
    </lineage>
</organism>
<reference evidence="3" key="1">
    <citation type="submission" date="2023-03" db="EMBL/GenBank/DDBJ databases">
        <title>Actinoallomurus iriomotensis NBRC 103681.</title>
        <authorList>
            <person name="Ichikawa N."/>
            <person name="Sato H."/>
            <person name="Tonouchi N."/>
        </authorList>
    </citation>
    <scope>NUCLEOTIDE SEQUENCE</scope>
    <source>
        <strain evidence="3">NBRC 103681</strain>
    </source>
</reference>